<dbReference type="AlphaFoldDB" id="A0A7W6ZG52"/>
<organism evidence="2 3">
    <name type="scientific">Rhizobium etli</name>
    <dbReference type="NCBI Taxonomy" id="29449"/>
    <lineage>
        <taxon>Bacteria</taxon>
        <taxon>Pseudomonadati</taxon>
        <taxon>Pseudomonadota</taxon>
        <taxon>Alphaproteobacteria</taxon>
        <taxon>Hyphomicrobiales</taxon>
        <taxon>Rhizobiaceae</taxon>
        <taxon>Rhizobium/Agrobacterium group</taxon>
        <taxon>Rhizobium</taxon>
    </lineage>
</organism>
<dbReference type="Proteomes" id="UP000557344">
    <property type="component" value="Unassembled WGS sequence"/>
</dbReference>
<sequence length="53" mass="6070">MKQLMGALRDGIDRLLEGGLIAFRGFVGPAQLPHELQRGIMDLLIRRRRIEIE</sequence>
<evidence type="ECO:0000313" key="4">
    <source>
        <dbReference type="Proteomes" id="UP000557344"/>
    </source>
</evidence>
<protein>
    <submittedName>
        <fullName evidence="2">Uncharacterized protein</fullName>
    </submittedName>
</protein>
<dbReference type="Proteomes" id="UP000523431">
    <property type="component" value="Unassembled WGS sequence"/>
</dbReference>
<proteinExistence type="predicted"/>
<evidence type="ECO:0000313" key="3">
    <source>
        <dbReference type="Proteomes" id="UP000523431"/>
    </source>
</evidence>
<dbReference type="EMBL" id="JACIHU010000004">
    <property type="protein sequence ID" value="MBB4480132.1"/>
    <property type="molecule type" value="Genomic_DNA"/>
</dbReference>
<evidence type="ECO:0000313" key="1">
    <source>
        <dbReference type="EMBL" id="MBB4480132.1"/>
    </source>
</evidence>
<name>A0A7W6ZG52_RHIET</name>
<comment type="caution">
    <text evidence="2">The sequence shown here is derived from an EMBL/GenBank/DDBJ whole genome shotgun (WGS) entry which is preliminary data.</text>
</comment>
<evidence type="ECO:0000313" key="2">
    <source>
        <dbReference type="EMBL" id="MBB4535543.1"/>
    </source>
</evidence>
<gene>
    <name evidence="1" type="ORF">GGE46_002713</name>
    <name evidence="2" type="ORF">GGE57_002292</name>
</gene>
<reference evidence="3 4" key="1">
    <citation type="submission" date="2020-08" db="EMBL/GenBank/DDBJ databases">
        <title>Genomic Encyclopedia of Type Strains, Phase IV (KMG-V): Genome sequencing to study the core and pangenomes of soil and plant-associated prokaryotes.</title>
        <authorList>
            <person name="Whitman W."/>
        </authorList>
    </citation>
    <scope>NUCLEOTIDE SEQUENCE [LARGE SCALE GENOMIC DNA]</scope>
    <source>
        <strain evidence="1 4">SEMIA 471</strain>
        <strain evidence="2 3">SEMIA 489</strain>
    </source>
</reference>
<accession>A0A7W6ZG52</accession>
<dbReference type="EMBL" id="JACIID010000004">
    <property type="protein sequence ID" value="MBB4535543.1"/>
    <property type="molecule type" value="Genomic_DNA"/>
</dbReference>